<protein>
    <submittedName>
        <fullName evidence="1">5909_t:CDS:1</fullName>
    </submittedName>
</protein>
<dbReference type="Proteomes" id="UP000789396">
    <property type="component" value="Unassembled WGS sequence"/>
</dbReference>
<gene>
    <name evidence="1" type="ORF">RFULGI_LOCUS9302</name>
</gene>
<comment type="caution">
    <text evidence="1">The sequence shown here is derived from an EMBL/GenBank/DDBJ whole genome shotgun (WGS) entry which is preliminary data.</text>
</comment>
<evidence type="ECO:0000313" key="1">
    <source>
        <dbReference type="EMBL" id="CAG8673026.1"/>
    </source>
</evidence>
<name>A0A9N9EBH5_9GLOM</name>
<dbReference type="AlphaFoldDB" id="A0A9N9EBH5"/>
<accession>A0A9N9EBH5</accession>
<sequence length="67" mass="7276">SKARTSTPNITSTPTASFSLSYEHLNSPSQLTNTTSITTTSFSLSYESHLSDSQPTNTNYSTFPLLL</sequence>
<proteinExistence type="predicted"/>
<reference evidence="1" key="1">
    <citation type="submission" date="2021-06" db="EMBL/GenBank/DDBJ databases">
        <authorList>
            <person name="Kallberg Y."/>
            <person name="Tangrot J."/>
            <person name="Rosling A."/>
        </authorList>
    </citation>
    <scope>NUCLEOTIDE SEQUENCE</scope>
    <source>
        <strain evidence="1">IN212</strain>
    </source>
</reference>
<feature type="non-terminal residue" evidence="1">
    <location>
        <position position="1"/>
    </location>
</feature>
<evidence type="ECO:0000313" key="2">
    <source>
        <dbReference type="Proteomes" id="UP000789396"/>
    </source>
</evidence>
<dbReference type="EMBL" id="CAJVPZ010016390">
    <property type="protein sequence ID" value="CAG8673026.1"/>
    <property type="molecule type" value="Genomic_DNA"/>
</dbReference>
<organism evidence="1 2">
    <name type="scientific">Racocetra fulgida</name>
    <dbReference type="NCBI Taxonomy" id="60492"/>
    <lineage>
        <taxon>Eukaryota</taxon>
        <taxon>Fungi</taxon>
        <taxon>Fungi incertae sedis</taxon>
        <taxon>Mucoromycota</taxon>
        <taxon>Glomeromycotina</taxon>
        <taxon>Glomeromycetes</taxon>
        <taxon>Diversisporales</taxon>
        <taxon>Gigasporaceae</taxon>
        <taxon>Racocetra</taxon>
    </lineage>
</organism>
<keyword evidence="2" id="KW-1185">Reference proteome</keyword>